<proteinExistence type="predicted"/>
<dbReference type="InterPro" id="IPR011250">
    <property type="entry name" value="OMP/PagP_B-barrel"/>
</dbReference>
<accession>L0WG62</accession>
<evidence type="ECO:0000256" key="1">
    <source>
        <dbReference type="ARBA" id="ARBA00022729"/>
    </source>
</evidence>
<evidence type="ECO:0000313" key="5">
    <source>
        <dbReference type="Proteomes" id="UP000010164"/>
    </source>
</evidence>
<dbReference type="Gene3D" id="2.40.160.20">
    <property type="match status" value="1"/>
</dbReference>
<dbReference type="RefSeq" id="WP_008927197.1">
    <property type="nucleotide sequence ID" value="NZ_AMRJ01000001.1"/>
</dbReference>
<name>L0WG62_9GAMM</name>
<feature type="domain" description="SH3b" evidence="2">
    <location>
        <begin position="23"/>
        <end position="72"/>
    </location>
</feature>
<reference evidence="4 5" key="1">
    <citation type="journal article" date="2012" name="J. Bacteriol.">
        <title>Genome Sequence of the Alkane-Degrading Bacterium Alcanivorax hongdengensis Type Strain A-11-3.</title>
        <authorList>
            <person name="Lai Q."/>
            <person name="Shao Z."/>
        </authorList>
    </citation>
    <scope>NUCLEOTIDE SEQUENCE [LARGE SCALE GENOMIC DNA]</scope>
    <source>
        <strain evidence="4 5">A-11-3</strain>
    </source>
</reference>
<dbReference type="Pfam" id="PF08239">
    <property type="entry name" value="SH3_3"/>
    <property type="match status" value="1"/>
</dbReference>
<feature type="domain" description="Outer membrane protein beta-barrel" evidence="3">
    <location>
        <begin position="110"/>
        <end position="232"/>
    </location>
</feature>
<dbReference type="PATRIC" id="fig|1177179.3.peg.5"/>
<dbReference type="eggNOG" id="COG3807">
    <property type="taxonomic scope" value="Bacteria"/>
</dbReference>
<evidence type="ECO:0008006" key="6">
    <source>
        <dbReference type="Google" id="ProtNLM"/>
    </source>
</evidence>
<dbReference type="InterPro" id="IPR027385">
    <property type="entry name" value="Beta-barrel_OMP"/>
</dbReference>
<sequence>MAWLLTGQALADALQVKVAEPYVEIHTGPGRGYPVFHVVERHAPLTLIRERAGWVQVHTPRGRTGWVPRDALALTLDGTGQAPVMEDGLKRFNGGQWQLSVLMGELEGARSLSAAAGYQFTDNLLAEVMFSQASGPYANNRLLDINVQHQLFPQWRVSPYVMLGTGKIHIEPRATLVQPDNRDERLVHVGGGVRIGLSRGFVLRAEYRNYVLFTQEDDNRNLEEWKLGFAVLF</sequence>
<organism evidence="4 5">
    <name type="scientific">Alcanivorax hongdengensis A-11-3</name>
    <dbReference type="NCBI Taxonomy" id="1177179"/>
    <lineage>
        <taxon>Bacteria</taxon>
        <taxon>Pseudomonadati</taxon>
        <taxon>Pseudomonadota</taxon>
        <taxon>Gammaproteobacteria</taxon>
        <taxon>Oceanospirillales</taxon>
        <taxon>Alcanivoracaceae</taxon>
        <taxon>Alcanivorax</taxon>
    </lineage>
</organism>
<protein>
    <recommendedName>
        <fullName evidence="6">SH3b domain-containing protein</fullName>
    </recommendedName>
</protein>
<dbReference type="AlphaFoldDB" id="L0WG62"/>
<dbReference type="EMBL" id="AMRJ01000001">
    <property type="protein sequence ID" value="EKF75833.1"/>
    <property type="molecule type" value="Genomic_DNA"/>
</dbReference>
<dbReference type="OrthoDB" id="9148835at2"/>
<dbReference type="STRING" id="1177179.A11A3_00025"/>
<evidence type="ECO:0000313" key="4">
    <source>
        <dbReference type="EMBL" id="EKF75833.1"/>
    </source>
</evidence>
<dbReference type="Proteomes" id="UP000010164">
    <property type="component" value="Unassembled WGS sequence"/>
</dbReference>
<evidence type="ECO:0000259" key="3">
    <source>
        <dbReference type="Pfam" id="PF13505"/>
    </source>
</evidence>
<dbReference type="Gene3D" id="2.30.30.40">
    <property type="entry name" value="SH3 Domains"/>
    <property type="match status" value="1"/>
</dbReference>
<keyword evidence="5" id="KW-1185">Reference proteome</keyword>
<gene>
    <name evidence="4" type="ORF">A11A3_00025</name>
</gene>
<evidence type="ECO:0000259" key="2">
    <source>
        <dbReference type="Pfam" id="PF08239"/>
    </source>
</evidence>
<keyword evidence="1" id="KW-0732">Signal</keyword>
<comment type="caution">
    <text evidence="4">The sequence shown here is derived from an EMBL/GenBank/DDBJ whole genome shotgun (WGS) entry which is preliminary data.</text>
</comment>
<dbReference type="InterPro" id="IPR003646">
    <property type="entry name" value="SH3-like_bac-type"/>
</dbReference>
<dbReference type="SUPFAM" id="SSF56925">
    <property type="entry name" value="OMPA-like"/>
    <property type="match status" value="1"/>
</dbReference>
<dbReference type="Pfam" id="PF13505">
    <property type="entry name" value="OMP_b-brl"/>
    <property type="match status" value="1"/>
</dbReference>